<evidence type="ECO:0000313" key="16">
    <source>
        <dbReference type="EMBL" id="MCS3904452.1"/>
    </source>
</evidence>
<comment type="similarity">
    <text evidence="3">Belongs to the glycosyltransferase group 1 family. Glycosyltransferase 30 subfamily.</text>
</comment>
<dbReference type="InterPro" id="IPR007507">
    <property type="entry name" value="Glycos_transf_N"/>
</dbReference>
<evidence type="ECO:0000256" key="2">
    <source>
        <dbReference type="ARBA" id="ARBA00004713"/>
    </source>
</evidence>
<evidence type="ECO:0000256" key="6">
    <source>
        <dbReference type="ARBA" id="ARBA00022519"/>
    </source>
</evidence>
<keyword evidence="16" id="KW-0328">Glycosyltransferase</keyword>
<evidence type="ECO:0000256" key="7">
    <source>
        <dbReference type="ARBA" id="ARBA00022679"/>
    </source>
</evidence>
<comment type="catalytic activity">
    <reaction evidence="10 13">
        <text>lipid IVA (E. coli) + CMP-3-deoxy-beta-D-manno-octulosonate = alpha-Kdo-(2-&gt;6)-lipid IVA (E. coli) + CMP + H(+)</text>
        <dbReference type="Rhea" id="RHEA:28066"/>
        <dbReference type="ChEBI" id="CHEBI:15378"/>
        <dbReference type="ChEBI" id="CHEBI:58603"/>
        <dbReference type="ChEBI" id="CHEBI:60364"/>
        <dbReference type="ChEBI" id="CHEBI:60377"/>
        <dbReference type="ChEBI" id="CHEBI:85987"/>
        <dbReference type="EC" id="2.4.99.12"/>
    </reaction>
</comment>
<feature type="active site" description="Proton acceptor" evidence="11">
    <location>
        <position position="59"/>
    </location>
</feature>
<dbReference type="InterPro" id="IPR039901">
    <property type="entry name" value="Kdotransferase"/>
</dbReference>
<comment type="function">
    <text evidence="13">Involved in lipopolysaccharide (LPS) biosynthesis. Catalyzes the transfer of 3-deoxy-D-manno-octulosonate (Kdo) residue(s) from CMP-Kdo to lipid IV(A), the tetraacyldisaccharide-1,4'-bisphosphate precursor of lipid A.</text>
</comment>
<dbReference type="Proteomes" id="UP001204445">
    <property type="component" value="Unassembled WGS sequence"/>
</dbReference>
<protein>
    <recommendedName>
        <fullName evidence="5 13">3-deoxy-D-manno-octulosonic acid transferase</fullName>
        <shortName evidence="13">Kdo transferase</shortName>
        <ecNumber evidence="4 13">2.4.99.12</ecNumber>
    </recommendedName>
    <alternativeName>
        <fullName evidence="9 13">Lipid IV(A) 3-deoxy-D-manno-octulosonic acid transferase</fullName>
    </alternativeName>
</protein>
<dbReference type="FunFam" id="3.40.50.2000:FF:000032">
    <property type="entry name" value="3-deoxy-D-manno-octulosonic acid transferase"/>
    <property type="match status" value="1"/>
</dbReference>
<dbReference type="Gene3D" id="3.40.50.11720">
    <property type="entry name" value="3-Deoxy-D-manno-octulosonic-acid transferase, N-terminal domain"/>
    <property type="match status" value="1"/>
</dbReference>
<evidence type="ECO:0000256" key="13">
    <source>
        <dbReference type="RuleBase" id="RU365103"/>
    </source>
</evidence>
<accession>A0AAE3L618</accession>
<organism evidence="16 17">
    <name type="scientific">Methylohalomonas lacus</name>
    <dbReference type="NCBI Taxonomy" id="398773"/>
    <lineage>
        <taxon>Bacteria</taxon>
        <taxon>Pseudomonadati</taxon>
        <taxon>Pseudomonadota</taxon>
        <taxon>Gammaproteobacteria</taxon>
        <taxon>Methylohalomonadales</taxon>
        <taxon>Methylohalomonadaceae</taxon>
        <taxon>Methylohalomonas</taxon>
    </lineage>
</organism>
<evidence type="ECO:0000256" key="4">
    <source>
        <dbReference type="ARBA" id="ARBA00012621"/>
    </source>
</evidence>
<evidence type="ECO:0000256" key="12">
    <source>
        <dbReference type="PIRSR" id="PIRSR639901-2"/>
    </source>
</evidence>
<evidence type="ECO:0000256" key="3">
    <source>
        <dbReference type="ARBA" id="ARBA00006380"/>
    </source>
</evidence>
<evidence type="ECO:0000256" key="11">
    <source>
        <dbReference type="PIRSR" id="PIRSR639901-1"/>
    </source>
</evidence>
<dbReference type="GO" id="GO:0009244">
    <property type="term" value="P:lipopolysaccharide core region biosynthetic process"/>
    <property type="evidence" value="ECO:0007669"/>
    <property type="project" value="UniProtKB-UniRule"/>
</dbReference>
<evidence type="ECO:0000256" key="9">
    <source>
        <dbReference type="ARBA" id="ARBA00031445"/>
    </source>
</evidence>
<keyword evidence="8" id="KW-0735">Signal-anchor</keyword>
<dbReference type="Pfam" id="PF04413">
    <property type="entry name" value="Glycos_transf_N"/>
    <property type="match status" value="1"/>
</dbReference>
<feature type="domain" description="3-deoxy-D-manno-octulosonic-acid transferase N-terminal" evidence="15">
    <location>
        <begin position="32"/>
        <end position="210"/>
    </location>
</feature>
<dbReference type="EC" id="2.4.99.12" evidence="4 13"/>
<dbReference type="PANTHER" id="PTHR42755">
    <property type="entry name" value="3-DEOXY-MANNO-OCTULOSONATE CYTIDYLYLTRANSFERASE"/>
    <property type="match status" value="1"/>
</dbReference>
<proteinExistence type="inferred from homology"/>
<evidence type="ECO:0000256" key="5">
    <source>
        <dbReference type="ARBA" id="ARBA00019077"/>
    </source>
</evidence>
<dbReference type="InterPro" id="IPR038107">
    <property type="entry name" value="Glycos_transf_N_sf"/>
</dbReference>
<comment type="caution">
    <text evidence="16">The sequence shown here is derived from an EMBL/GenBank/DDBJ whole genome shotgun (WGS) entry which is preliminary data.</text>
</comment>
<keyword evidence="13" id="KW-1003">Cell membrane</keyword>
<comment type="pathway">
    <text evidence="2 13">Bacterial outer membrane biogenesis; LPS core biosynthesis.</text>
</comment>
<keyword evidence="6" id="KW-0997">Cell inner membrane</keyword>
<reference evidence="16" key="1">
    <citation type="submission" date="2022-08" db="EMBL/GenBank/DDBJ databases">
        <title>Genomic Encyclopedia of Type Strains, Phase III (KMG-III): the genomes of soil and plant-associated and newly described type strains.</title>
        <authorList>
            <person name="Whitman W."/>
        </authorList>
    </citation>
    <scope>NUCLEOTIDE SEQUENCE</scope>
    <source>
        <strain evidence="16">HMT 1</strain>
    </source>
</reference>
<gene>
    <name evidence="16" type="ORF">J2T55_002488</name>
</gene>
<dbReference type="EMBL" id="JANUCT010000023">
    <property type="protein sequence ID" value="MCS3904452.1"/>
    <property type="molecule type" value="Genomic_DNA"/>
</dbReference>
<keyword evidence="8" id="KW-0812">Transmembrane</keyword>
<keyword evidence="17" id="KW-1185">Reference proteome</keyword>
<dbReference type="GO" id="GO:0005886">
    <property type="term" value="C:plasma membrane"/>
    <property type="evidence" value="ECO:0007669"/>
    <property type="project" value="UniProtKB-SubCell"/>
</dbReference>
<keyword evidence="7 13" id="KW-0808">Transferase</keyword>
<dbReference type="PANTHER" id="PTHR42755:SF1">
    <property type="entry name" value="3-DEOXY-D-MANNO-OCTULOSONIC ACID TRANSFERASE, MITOCHONDRIAL-RELATED"/>
    <property type="match status" value="1"/>
</dbReference>
<name>A0AAE3L618_9GAMM</name>
<dbReference type="InterPro" id="IPR001296">
    <property type="entry name" value="Glyco_trans_1"/>
</dbReference>
<evidence type="ECO:0000259" key="15">
    <source>
        <dbReference type="Pfam" id="PF04413"/>
    </source>
</evidence>
<dbReference type="Pfam" id="PF00534">
    <property type="entry name" value="Glycos_transf_1"/>
    <property type="match status" value="1"/>
</dbReference>
<comment type="subcellular location">
    <subcellularLocation>
        <location evidence="1">Cell inner membrane</location>
        <topology evidence="1">Single-pass membrane protein</topology>
        <orientation evidence="1">Cytoplasmic side</orientation>
    </subcellularLocation>
    <subcellularLocation>
        <location evidence="13">Cell membrane</location>
    </subcellularLocation>
</comment>
<feature type="domain" description="Glycosyl transferase family 1" evidence="14">
    <location>
        <begin position="289"/>
        <end position="400"/>
    </location>
</feature>
<evidence type="ECO:0000256" key="1">
    <source>
        <dbReference type="ARBA" id="ARBA00004388"/>
    </source>
</evidence>
<dbReference type="GO" id="GO:0009245">
    <property type="term" value="P:lipid A biosynthetic process"/>
    <property type="evidence" value="ECO:0007669"/>
    <property type="project" value="TreeGrafter"/>
</dbReference>
<sequence>MRHLYSLILLLLLPLVVIHLGWLSLRNPGYRQRWLERFGFIPAQPGTPTIWLHAASVGEVQAAAPLVDRLQNQYADYRLVITTMTPTGARAARQRFGGSVTHFYLPYDLPFMVRRFIHQLQPSIVLVMEMELWPNLFRACRRAGIPLVLINARMSARSAAGYARVPGLARATLNDVSLVAAQSQADAERLIKLGARPASTVVSGNLKFDIRQPHSITEQAQVLRRTLSVNRPVWIAASTHEGEEKILLDAFEAVLERYPDCLLMLAPRHPERFDRVADLCRRRGFSIVRRQQEAAAVSAATRIYLVDSLGELPVCYAASDIAFVGGSLVNIGGHNMLEPASLAVPVLTGPYHFNFTEITSVLTGQGAAWVVNDSDELAAKVLDLLADANLRYQAGQNARRIVEDNAGGVEALMKLLQGLLDGIGTGIGRTS</sequence>
<dbReference type="GO" id="GO:0043842">
    <property type="term" value="F:Kdo transferase activity"/>
    <property type="evidence" value="ECO:0007669"/>
    <property type="project" value="UniProtKB-EC"/>
</dbReference>
<dbReference type="NCBIfam" id="NF004388">
    <property type="entry name" value="PRK05749.1-4"/>
    <property type="match status" value="1"/>
</dbReference>
<dbReference type="AlphaFoldDB" id="A0AAE3L618"/>
<dbReference type="Gene3D" id="3.40.50.2000">
    <property type="entry name" value="Glycogen Phosphorylase B"/>
    <property type="match status" value="1"/>
</dbReference>
<dbReference type="FunFam" id="3.40.50.11720:FF:000001">
    <property type="entry name" value="3-deoxy-D-manno-octulosonic acid transferase"/>
    <property type="match status" value="1"/>
</dbReference>
<feature type="site" description="Transition state stabilizer" evidence="12">
    <location>
        <position position="129"/>
    </location>
</feature>
<dbReference type="SUPFAM" id="SSF53756">
    <property type="entry name" value="UDP-Glycosyltransferase/glycogen phosphorylase"/>
    <property type="match status" value="1"/>
</dbReference>
<evidence type="ECO:0000313" key="17">
    <source>
        <dbReference type="Proteomes" id="UP001204445"/>
    </source>
</evidence>
<dbReference type="RefSeq" id="WP_259057434.1">
    <property type="nucleotide sequence ID" value="NZ_JANUCT010000023.1"/>
</dbReference>
<evidence type="ECO:0000256" key="10">
    <source>
        <dbReference type="ARBA" id="ARBA00049183"/>
    </source>
</evidence>
<evidence type="ECO:0000259" key="14">
    <source>
        <dbReference type="Pfam" id="PF00534"/>
    </source>
</evidence>
<keyword evidence="13" id="KW-0448">Lipopolysaccharide biosynthesis</keyword>
<evidence type="ECO:0000256" key="8">
    <source>
        <dbReference type="ARBA" id="ARBA00022968"/>
    </source>
</evidence>
<feature type="site" description="Transition state stabilizer" evidence="12">
    <location>
        <position position="207"/>
    </location>
</feature>
<keyword evidence="6" id="KW-0472">Membrane</keyword>